<sequence>MRRAGILVSQSGISMAITASSSLDNMYLVQNLHNLAIKTGFVRDVKVGTSILNAYAKLGELNSASLFFESMPVINGFSRTTMIKAYAGNGRLDEACKIYENASEKTLSTHTAMITGFAQNGRILEAREVFNGILKPDVVSWTAMVAGYAQNSMLEEARALFDKMLDKNSVTWATMVSGYAQHEKWEQALMVFSELHREGILPRHWTYTTAINACANSGRLELGKQIHSLSIKTGCQFNPFVSNGLITMYAKCKHIEDASWQFSSITIKDKLQWSSLVSEFSQNHALEEARHVFDKMGIHDIISWTSMISVYIQAGHSCEAIELFTTMLDEGLKPNPYTITSILCICADLGVIELGKQIHGMAIRLWLDNDVYVSSAMMSMYFKWDERHEEREETYWRLGELYEHLRSCDYMLETEFVMDGLEEEDFIDERLPWLLATTIDLAGGAIQCGQRL</sequence>
<proteinExistence type="predicted"/>
<evidence type="ECO:0008006" key="5">
    <source>
        <dbReference type="Google" id="ProtNLM"/>
    </source>
</evidence>
<dbReference type="InterPro" id="IPR002885">
    <property type="entry name" value="PPR_rpt"/>
</dbReference>
<dbReference type="InterPro" id="IPR046960">
    <property type="entry name" value="PPR_At4g14850-like_plant"/>
</dbReference>
<evidence type="ECO:0000313" key="3">
    <source>
        <dbReference type="EMBL" id="ERN07649.1"/>
    </source>
</evidence>
<dbReference type="GO" id="GO:0009451">
    <property type="term" value="P:RNA modification"/>
    <property type="evidence" value="ECO:0007669"/>
    <property type="project" value="InterPro"/>
</dbReference>
<dbReference type="Proteomes" id="UP000017836">
    <property type="component" value="Unassembled WGS sequence"/>
</dbReference>
<dbReference type="NCBIfam" id="TIGR00756">
    <property type="entry name" value="PPR"/>
    <property type="match status" value="5"/>
</dbReference>
<dbReference type="InterPro" id="IPR011990">
    <property type="entry name" value="TPR-like_helical_dom_sf"/>
</dbReference>
<dbReference type="Pfam" id="PF13041">
    <property type="entry name" value="PPR_2"/>
    <property type="match status" value="2"/>
</dbReference>
<evidence type="ECO:0000256" key="2">
    <source>
        <dbReference type="PROSITE-ProRule" id="PRU00708"/>
    </source>
</evidence>
<dbReference type="eggNOG" id="KOG4197">
    <property type="taxonomic scope" value="Eukaryota"/>
</dbReference>
<feature type="repeat" description="PPR" evidence="2">
    <location>
        <begin position="300"/>
        <end position="334"/>
    </location>
</feature>
<keyword evidence="4" id="KW-1185">Reference proteome</keyword>
<dbReference type="Pfam" id="PF12854">
    <property type="entry name" value="PPR_1"/>
    <property type="match status" value="1"/>
</dbReference>
<evidence type="ECO:0000256" key="1">
    <source>
        <dbReference type="ARBA" id="ARBA00022737"/>
    </source>
</evidence>
<accession>W1PIV0</accession>
<name>W1PIV0_AMBTC</name>
<dbReference type="Pfam" id="PF01535">
    <property type="entry name" value="PPR"/>
    <property type="match status" value="4"/>
</dbReference>
<reference evidence="4" key="1">
    <citation type="journal article" date="2013" name="Science">
        <title>The Amborella genome and the evolution of flowering plants.</title>
        <authorList>
            <consortium name="Amborella Genome Project"/>
        </authorList>
    </citation>
    <scope>NUCLEOTIDE SEQUENCE [LARGE SCALE GENOMIC DNA]</scope>
</reference>
<feature type="repeat" description="PPR" evidence="2">
    <location>
        <begin position="168"/>
        <end position="202"/>
    </location>
</feature>
<dbReference type="PROSITE" id="PS51375">
    <property type="entry name" value="PPR"/>
    <property type="match status" value="4"/>
</dbReference>
<protein>
    <recommendedName>
        <fullName evidence="5">Pentacotripeptide-repeat region of PRORP domain-containing protein</fullName>
    </recommendedName>
</protein>
<dbReference type="Gramene" id="ERN07649">
    <property type="protein sequence ID" value="ERN07649"/>
    <property type="gene ID" value="AMTR_s00155p00015900"/>
</dbReference>
<feature type="repeat" description="PPR" evidence="2">
    <location>
        <begin position="75"/>
        <end position="109"/>
    </location>
</feature>
<dbReference type="Gene3D" id="1.25.40.10">
    <property type="entry name" value="Tetratricopeptide repeat domain"/>
    <property type="match status" value="3"/>
</dbReference>
<dbReference type="GO" id="GO:0003723">
    <property type="term" value="F:RNA binding"/>
    <property type="evidence" value="ECO:0007669"/>
    <property type="project" value="InterPro"/>
</dbReference>
<dbReference type="PANTHER" id="PTHR47926">
    <property type="entry name" value="PENTATRICOPEPTIDE REPEAT-CONTAINING PROTEIN"/>
    <property type="match status" value="1"/>
</dbReference>
<keyword evidence="1" id="KW-0677">Repeat</keyword>
<evidence type="ECO:0000313" key="4">
    <source>
        <dbReference type="Proteomes" id="UP000017836"/>
    </source>
</evidence>
<organism evidence="3 4">
    <name type="scientific">Amborella trichopoda</name>
    <dbReference type="NCBI Taxonomy" id="13333"/>
    <lineage>
        <taxon>Eukaryota</taxon>
        <taxon>Viridiplantae</taxon>
        <taxon>Streptophyta</taxon>
        <taxon>Embryophyta</taxon>
        <taxon>Tracheophyta</taxon>
        <taxon>Spermatophyta</taxon>
        <taxon>Magnoliopsida</taxon>
        <taxon>Amborellales</taxon>
        <taxon>Amborellaceae</taxon>
        <taxon>Amborella</taxon>
    </lineage>
</organism>
<dbReference type="AlphaFoldDB" id="W1PIV0"/>
<dbReference type="EMBL" id="KI393623">
    <property type="protein sequence ID" value="ERN07649.1"/>
    <property type="molecule type" value="Genomic_DNA"/>
</dbReference>
<gene>
    <name evidence="3" type="ORF">AMTR_s00155p00015900</name>
</gene>
<dbReference type="HOGENOM" id="CLU_002706_30_3_1"/>
<feature type="repeat" description="PPR" evidence="2">
    <location>
        <begin position="137"/>
        <end position="167"/>
    </location>
</feature>